<dbReference type="Gene3D" id="3.30.70.1900">
    <property type="match status" value="1"/>
</dbReference>
<proteinExistence type="predicted"/>
<dbReference type="InterPro" id="IPR019267">
    <property type="entry name" value="CRISPR-assoc_Cas6_C"/>
</dbReference>
<gene>
    <name evidence="2" type="primary">cas6</name>
    <name evidence="2" type="ORF">ABC977_14625</name>
</gene>
<dbReference type="Pfam" id="PF10040">
    <property type="entry name" value="CRISPR_Cas6"/>
    <property type="match status" value="1"/>
</dbReference>
<comment type="caution">
    <text evidence="2">The sequence shown here is derived from an EMBL/GenBank/DDBJ whole genome shotgun (WGS) entry which is preliminary data.</text>
</comment>
<organism evidence="2 3">
    <name type="scientific">Thioalkalicoccus limnaeus</name>
    <dbReference type="NCBI Taxonomy" id="120681"/>
    <lineage>
        <taxon>Bacteria</taxon>
        <taxon>Pseudomonadati</taxon>
        <taxon>Pseudomonadota</taxon>
        <taxon>Gammaproteobacteria</taxon>
        <taxon>Chromatiales</taxon>
        <taxon>Chromatiaceae</taxon>
        <taxon>Thioalkalicoccus</taxon>
    </lineage>
</organism>
<reference evidence="2 3" key="1">
    <citation type="submission" date="2024-05" db="EMBL/GenBank/DDBJ databases">
        <title>Genome Sequence and Characterization of the New Strain Purple Sulfur Bacterium of Genus Thioalkalicoccus.</title>
        <authorList>
            <person name="Bryantseva I.A."/>
            <person name="Kyndt J.A."/>
            <person name="Imhoff J.F."/>
        </authorList>
    </citation>
    <scope>NUCLEOTIDE SEQUENCE [LARGE SCALE GENOMIC DNA]</scope>
    <source>
        <strain evidence="2 3">Um2</strain>
    </source>
</reference>
<name>A0ABV4BGH4_9GAMM</name>
<feature type="domain" description="CRISPR-associated protein Cas6 C-terminal" evidence="1">
    <location>
        <begin position="189"/>
        <end position="313"/>
    </location>
</feature>
<evidence type="ECO:0000313" key="2">
    <source>
        <dbReference type="EMBL" id="MEY6433638.1"/>
    </source>
</evidence>
<sequence length="337" mass="37187">MDTAVTPLDFPPLARFRFLLTARDPVRLPDYPGSAWRGLLGHGLRRTACVTRQPTCGGCLLRRTCAYSTLFETPAMPHRPGYTALPHPFVLDIDPTAPRRYEPGETFSLTVHLIGAAIAQAPYLIHALTLAGRLGFGRARAGFELARVERETAPGSHDWLDVYEADEGAYHALETAPLAAPPAPARVEMRVVTPLRIKRAGHFVGARDLTAADLVQALYRRLRILSQLYGETDAAFDLHEAARQTTALRLDPSALTWHEWTRYSTRQDTLMQFGGLIGEVRLEGPSLPAIWPALWLGQWTHLGKGTAFGLGGYRIRVEGSERRSTADGMTTQACAKR</sequence>
<dbReference type="RefSeq" id="WP_369668025.1">
    <property type="nucleotide sequence ID" value="NZ_JBDKXB010000025.1"/>
</dbReference>
<dbReference type="EMBL" id="JBDKXB010000025">
    <property type="protein sequence ID" value="MEY6433638.1"/>
    <property type="molecule type" value="Genomic_DNA"/>
</dbReference>
<keyword evidence="3" id="KW-1185">Reference proteome</keyword>
<accession>A0ABV4BGH4</accession>
<dbReference type="Proteomes" id="UP001564408">
    <property type="component" value="Unassembled WGS sequence"/>
</dbReference>
<evidence type="ECO:0000259" key="1">
    <source>
        <dbReference type="Pfam" id="PF10040"/>
    </source>
</evidence>
<protein>
    <submittedName>
        <fullName evidence="2">CRISPR system precrRNA processing endoribonuclease RAMP protein Cas6</fullName>
    </submittedName>
</protein>
<evidence type="ECO:0000313" key="3">
    <source>
        <dbReference type="Proteomes" id="UP001564408"/>
    </source>
</evidence>